<reference evidence="4 5" key="1">
    <citation type="journal article" date="2010" name="Science">
        <title>Genomic analysis of organismal complexity in the multicellular green alga Volvox carteri.</title>
        <authorList>
            <person name="Prochnik S.E."/>
            <person name="Umen J."/>
            <person name="Nedelcu A.M."/>
            <person name="Hallmann A."/>
            <person name="Miller S.M."/>
            <person name="Nishii I."/>
            <person name="Ferris P."/>
            <person name="Kuo A."/>
            <person name="Mitros T."/>
            <person name="Fritz-Laylin L.K."/>
            <person name="Hellsten U."/>
            <person name="Chapman J."/>
            <person name="Simakov O."/>
            <person name="Rensing S.A."/>
            <person name="Terry A."/>
            <person name="Pangilinan J."/>
            <person name="Kapitonov V."/>
            <person name="Jurka J."/>
            <person name="Salamov A."/>
            <person name="Shapiro H."/>
            <person name="Schmutz J."/>
            <person name="Grimwood J."/>
            <person name="Lindquist E."/>
            <person name="Lucas S."/>
            <person name="Grigoriev I.V."/>
            <person name="Schmitt R."/>
            <person name="Kirk D."/>
            <person name="Rokhsar D.S."/>
        </authorList>
    </citation>
    <scope>NUCLEOTIDE SEQUENCE [LARGE SCALE GENOMIC DNA]</scope>
    <source>
        <strain evidence="5">f. Nagariensis / Eve</strain>
    </source>
</reference>
<keyword evidence="3" id="KW-1133">Transmembrane helix</keyword>
<organism evidence="5">
    <name type="scientific">Volvox carteri f. nagariensis</name>
    <dbReference type="NCBI Taxonomy" id="3068"/>
    <lineage>
        <taxon>Eukaryota</taxon>
        <taxon>Viridiplantae</taxon>
        <taxon>Chlorophyta</taxon>
        <taxon>core chlorophytes</taxon>
        <taxon>Chlorophyceae</taxon>
        <taxon>CS clade</taxon>
        <taxon>Chlamydomonadales</taxon>
        <taxon>Volvocaceae</taxon>
        <taxon>Volvox</taxon>
    </lineage>
</organism>
<keyword evidence="3" id="KW-0472">Membrane</keyword>
<dbReference type="GO" id="GO:0016860">
    <property type="term" value="F:intramolecular oxidoreductase activity"/>
    <property type="evidence" value="ECO:0007669"/>
    <property type="project" value="UniProtKB-ARBA"/>
</dbReference>
<dbReference type="InterPro" id="IPR010108">
    <property type="entry name" value="Lycopene_cyclase_b/e"/>
</dbReference>
<proteinExistence type="inferred from homology"/>
<accession>D8TIQ5</accession>
<evidence type="ECO:0000313" key="4">
    <source>
        <dbReference type="EMBL" id="EFJ52930.1"/>
    </source>
</evidence>
<name>D8TIQ5_VOLCA</name>
<dbReference type="PANTHER" id="PTHR39757:SF3">
    <property type="entry name" value="LYCOPENE EPSILON CYCLASE, CHLOROPLASTIC"/>
    <property type="match status" value="1"/>
</dbReference>
<dbReference type="Gene3D" id="3.50.50.60">
    <property type="entry name" value="FAD/NAD(P)-binding domain"/>
    <property type="match status" value="1"/>
</dbReference>
<keyword evidence="3" id="KW-0812">Transmembrane</keyword>
<sequence>MQSQSTGLRVGSALGKGTAVHRVSSGRNISCSVSVTDKASAFTTMKTTVIERPALVEVLAPSALNQAIREGHYEAALVNLQASKADAGQASIASVLQPADSSTTADVTIVGAGPAGLYLAAELARRGLTVNVLGLDVPIVNNYGVWTDEFQALGLEHTLECSWPDAVCYFGEGKEVRVGRGYGRVSRRKLRSHLLEVCEAAGVRFSSAEVADIQVVEAGKVTQLTTKDGTVYRSRLTTLAAGAAGGKFLRYEDDAPIVAAQTAYGIEAEVEGYDGAYPSDLMLFMDFRRHHTGLYDATAPNVQAGKHPNAGDGLWGSSDECPSFLYAMPLGGNRVFLEETCLVAKPALPFAVLKRRLTRRLKAMGISVTKIHEEEWSYIPVGGPLPLASQSVTAFGAAANLVHPATGFSVSRSFREAPLVAEEIAAALGAGLGVAEASKRVWDKLWPLEKRTQASFHVFGMELLATLDLAATNDFFNTFFQLPAYFWRGFLASTLSSGQLIAFALVVFTLAPLSIKYKLIEHLVTDPAGGYLIRAYKAQWDAAQEANSAATAVASVLIGTELMAHAALQALADKA</sequence>
<dbReference type="GO" id="GO:0016705">
    <property type="term" value="F:oxidoreductase activity, acting on paired donors, with incorporation or reduction of molecular oxygen"/>
    <property type="evidence" value="ECO:0007669"/>
    <property type="project" value="InterPro"/>
</dbReference>
<dbReference type="GeneID" id="9622025"/>
<dbReference type="RefSeq" id="XP_002945935.1">
    <property type="nucleotide sequence ID" value="XM_002945889.1"/>
</dbReference>
<keyword evidence="5" id="KW-1185">Reference proteome</keyword>
<comment type="similarity">
    <text evidence="2">Belongs to the lycopene cyclase family.</text>
</comment>
<evidence type="ECO:0000256" key="2">
    <source>
        <dbReference type="ARBA" id="ARBA00006599"/>
    </source>
</evidence>
<dbReference type="AlphaFoldDB" id="D8TIQ5"/>
<protein>
    <submittedName>
        <fullName evidence="4">Uncharacterized protein</fullName>
    </submittedName>
</protein>
<evidence type="ECO:0000313" key="5">
    <source>
        <dbReference type="Proteomes" id="UP000001058"/>
    </source>
</evidence>
<comment type="pathway">
    <text evidence="1">Carotenoid biosynthesis.</text>
</comment>
<evidence type="ECO:0000256" key="1">
    <source>
        <dbReference type="ARBA" id="ARBA00004829"/>
    </source>
</evidence>
<dbReference type="InParanoid" id="D8TIQ5"/>
<dbReference type="SUPFAM" id="SSF51905">
    <property type="entry name" value="FAD/NAD(P)-binding domain"/>
    <property type="match status" value="1"/>
</dbReference>
<dbReference type="eggNOG" id="ENOG502QT61">
    <property type="taxonomic scope" value="Eukaryota"/>
</dbReference>
<evidence type="ECO:0000256" key="3">
    <source>
        <dbReference type="SAM" id="Phobius"/>
    </source>
</evidence>
<dbReference type="EMBL" id="GL378323">
    <property type="protein sequence ID" value="EFJ52930.1"/>
    <property type="molecule type" value="Genomic_DNA"/>
</dbReference>
<dbReference type="GO" id="GO:0016117">
    <property type="term" value="P:carotenoid biosynthetic process"/>
    <property type="evidence" value="ECO:0007669"/>
    <property type="project" value="InterPro"/>
</dbReference>
<dbReference type="Pfam" id="PF05834">
    <property type="entry name" value="Lycopene_cycl"/>
    <property type="match status" value="1"/>
</dbReference>
<dbReference type="OrthoDB" id="1716816at2759"/>
<gene>
    <name evidence="4" type="ORF">VOLCADRAFT_54924</name>
</gene>
<feature type="transmembrane region" description="Helical" evidence="3">
    <location>
        <begin position="485"/>
        <end position="511"/>
    </location>
</feature>
<dbReference type="KEGG" id="vcn:VOLCADRAFT_54924"/>
<dbReference type="NCBIfam" id="TIGR01790">
    <property type="entry name" value="carotene-cycl"/>
    <property type="match status" value="1"/>
</dbReference>
<dbReference type="STRING" id="3068.D8TIQ5"/>
<dbReference type="PANTHER" id="PTHR39757">
    <property type="match status" value="1"/>
</dbReference>
<dbReference type="FunCoup" id="D8TIQ5">
    <property type="interactions" value="188"/>
</dbReference>
<dbReference type="InterPro" id="IPR036188">
    <property type="entry name" value="FAD/NAD-bd_sf"/>
</dbReference>
<dbReference type="Proteomes" id="UP000001058">
    <property type="component" value="Unassembled WGS sequence"/>
</dbReference>